<dbReference type="PANTHER" id="PTHR11963">
    <property type="entry name" value="LEUCINE AMINOPEPTIDASE-RELATED"/>
    <property type="match status" value="1"/>
</dbReference>
<dbReference type="RefSeq" id="WP_141918297.1">
    <property type="nucleotide sequence ID" value="NZ_BAAAYS010000004.1"/>
</dbReference>
<evidence type="ECO:0000256" key="1">
    <source>
        <dbReference type="ARBA" id="ARBA00000135"/>
    </source>
</evidence>
<dbReference type="GO" id="GO:0006508">
    <property type="term" value="P:proteolysis"/>
    <property type="evidence" value="ECO:0007669"/>
    <property type="project" value="UniProtKB-KW"/>
</dbReference>
<organism evidence="10 11">
    <name type="scientific">Klugiella xanthotipulae</name>
    <dbReference type="NCBI Taxonomy" id="244735"/>
    <lineage>
        <taxon>Bacteria</taxon>
        <taxon>Bacillati</taxon>
        <taxon>Actinomycetota</taxon>
        <taxon>Actinomycetes</taxon>
        <taxon>Micrococcales</taxon>
        <taxon>Microbacteriaceae</taxon>
        <taxon>Klugiella</taxon>
    </lineage>
</organism>
<evidence type="ECO:0000256" key="2">
    <source>
        <dbReference type="ARBA" id="ARBA00000967"/>
    </source>
</evidence>
<keyword evidence="5 8" id="KW-0645">Protease</keyword>
<dbReference type="GO" id="GO:0070006">
    <property type="term" value="F:metalloaminopeptidase activity"/>
    <property type="evidence" value="ECO:0007669"/>
    <property type="project" value="InterPro"/>
</dbReference>
<feature type="binding site" evidence="8">
    <location>
        <position position="258"/>
    </location>
    <ligand>
        <name>Mn(2+)</name>
        <dbReference type="ChEBI" id="CHEBI:29035"/>
        <label>1</label>
    </ligand>
</feature>
<dbReference type="EC" id="3.4.11.1" evidence="8"/>
<keyword evidence="6 8" id="KW-0378">Hydrolase</keyword>
<keyword evidence="8" id="KW-0464">Manganese</keyword>
<accession>A0A543HS61</accession>
<comment type="catalytic activity">
    <reaction evidence="1 8">
        <text>Release of an N-terminal amino acid, Xaa-|-Yaa-, in which Xaa is preferably Leu, but may be other amino acids including Pro although not Arg or Lys, and Yaa may be Pro. Amino acid amides and methyl esters are also readily hydrolyzed, but rates on arylamides are exceedingly low.</text>
        <dbReference type="EC" id="3.4.11.1"/>
    </reaction>
</comment>
<proteinExistence type="inferred from homology"/>
<dbReference type="HAMAP" id="MF_00181">
    <property type="entry name" value="Cytosol_peptidase_M17"/>
    <property type="match status" value="1"/>
</dbReference>
<dbReference type="InterPro" id="IPR000819">
    <property type="entry name" value="Peptidase_M17_C"/>
</dbReference>
<dbReference type="PRINTS" id="PR00481">
    <property type="entry name" value="LAMNOPPTDASE"/>
</dbReference>
<evidence type="ECO:0000313" key="11">
    <source>
        <dbReference type="Proteomes" id="UP000318331"/>
    </source>
</evidence>
<dbReference type="InterPro" id="IPR011356">
    <property type="entry name" value="Leucine_aapep/pepB"/>
</dbReference>
<keyword evidence="8" id="KW-0963">Cytoplasm</keyword>
<protein>
    <recommendedName>
        <fullName evidence="8">Probable cytosol aminopeptidase</fullName>
        <ecNumber evidence="8">3.4.11.1</ecNumber>
    </recommendedName>
    <alternativeName>
        <fullName evidence="8">Leucine aminopeptidase</fullName>
        <shortName evidence="8">LAP</shortName>
        <ecNumber evidence="8">3.4.11.10</ecNumber>
    </alternativeName>
    <alternativeName>
        <fullName evidence="8">Leucyl aminopeptidase</fullName>
    </alternativeName>
</protein>
<dbReference type="Proteomes" id="UP000318331">
    <property type="component" value="Unassembled WGS sequence"/>
</dbReference>
<dbReference type="PANTHER" id="PTHR11963:SF23">
    <property type="entry name" value="CYTOSOL AMINOPEPTIDASE"/>
    <property type="match status" value="1"/>
</dbReference>
<dbReference type="GO" id="GO:0030145">
    <property type="term" value="F:manganese ion binding"/>
    <property type="evidence" value="ECO:0007669"/>
    <property type="project" value="UniProtKB-UniRule"/>
</dbReference>
<comment type="subcellular location">
    <subcellularLocation>
        <location evidence="8">Cytoplasm</location>
    </subcellularLocation>
</comment>
<dbReference type="Gene3D" id="3.40.630.10">
    <property type="entry name" value="Zn peptidases"/>
    <property type="match status" value="1"/>
</dbReference>
<feature type="binding site" evidence="8">
    <location>
        <position position="337"/>
    </location>
    <ligand>
        <name>Mn(2+)</name>
        <dbReference type="ChEBI" id="CHEBI:29035"/>
        <label>1</label>
    </ligand>
</feature>
<dbReference type="AlphaFoldDB" id="A0A543HS61"/>
<evidence type="ECO:0000256" key="4">
    <source>
        <dbReference type="ARBA" id="ARBA00022438"/>
    </source>
</evidence>
<dbReference type="Gene3D" id="3.40.220.10">
    <property type="entry name" value="Leucine Aminopeptidase, subunit E, domain 1"/>
    <property type="match status" value="1"/>
</dbReference>
<feature type="active site" evidence="8">
    <location>
        <position position="339"/>
    </location>
</feature>
<dbReference type="InterPro" id="IPR023042">
    <property type="entry name" value="Peptidase_M17_leu_NH2_pept"/>
</dbReference>
<dbReference type="Pfam" id="PF00883">
    <property type="entry name" value="Peptidase_M17"/>
    <property type="match status" value="1"/>
</dbReference>
<feature type="binding site" evidence="8">
    <location>
        <position position="337"/>
    </location>
    <ligand>
        <name>Mn(2+)</name>
        <dbReference type="ChEBI" id="CHEBI:29035"/>
        <label>2</label>
    </ligand>
</feature>
<feature type="binding site" evidence="8">
    <location>
        <position position="258"/>
    </location>
    <ligand>
        <name>Mn(2+)</name>
        <dbReference type="ChEBI" id="CHEBI:29035"/>
        <label>2</label>
    </ligand>
</feature>
<evidence type="ECO:0000313" key="10">
    <source>
        <dbReference type="EMBL" id="TQM61162.1"/>
    </source>
</evidence>
<dbReference type="EMBL" id="VFPN01000003">
    <property type="protein sequence ID" value="TQM61162.1"/>
    <property type="molecule type" value="Genomic_DNA"/>
</dbReference>
<gene>
    <name evidence="8" type="primary">pepA</name>
    <name evidence="10" type="ORF">FB466_2098</name>
</gene>
<name>A0A543HS61_9MICO</name>
<evidence type="ECO:0000256" key="5">
    <source>
        <dbReference type="ARBA" id="ARBA00022670"/>
    </source>
</evidence>
<feature type="active site" evidence="8">
    <location>
        <position position="265"/>
    </location>
</feature>
<dbReference type="SUPFAM" id="SSF53187">
    <property type="entry name" value="Zn-dependent exopeptidases"/>
    <property type="match status" value="1"/>
</dbReference>
<comment type="catalytic activity">
    <reaction evidence="2 8">
        <text>Release of an N-terminal amino acid, preferentially leucine, but not glutamic or aspartic acids.</text>
        <dbReference type="EC" id="3.4.11.10"/>
    </reaction>
</comment>
<keyword evidence="4 8" id="KW-0031">Aminopeptidase</keyword>
<dbReference type="Pfam" id="PF02789">
    <property type="entry name" value="Peptidase_M17_N"/>
    <property type="match status" value="1"/>
</dbReference>
<comment type="function">
    <text evidence="7 8">Presumably involved in the processing and regular turnover of intracellular proteins. Catalyzes the removal of unsubstituted N-terminal amino acids from various peptides.</text>
</comment>
<evidence type="ECO:0000256" key="7">
    <source>
        <dbReference type="ARBA" id="ARBA00049972"/>
    </source>
</evidence>
<dbReference type="EC" id="3.4.11.10" evidence="8"/>
<feature type="binding site" evidence="8">
    <location>
        <position position="335"/>
    </location>
    <ligand>
        <name>Mn(2+)</name>
        <dbReference type="ChEBI" id="CHEBI:29035"/>
        <label>1</label>
    </ligand>
</feature>
<evidence type="ECO:0000256" key="6">
    <source>
        <dbReference type="ARBA" id="ARBA00022801"/>
    </source>
</evidence>
<dbReference type="OrthoDB" id="9809354at2"/>
<dbReference type="SUPFAM" id="SSF52949">
    <property type="entry name" value="Macro domain-like"/>
    <property type="match status" value="1"/>
</dbReference>
<dbReference type="NCBIfam" id="NF002073">
    <property type="entry name" value="PRK00913.1-2"/>
    <property type="match status" value="1"/>
</dbReference>
<dbReference type="GO" id="GO:0005737">
    <property type="term" value="C:cytoplasm"/>
    <property type="evidence" value="ECO:0007669"/>
    <property type="project" value="UniProtKB-SubCell"/>
</dbReference>
<evidence type="ECO:0000259" key="9">
    <source>
        <dbReference type="PROSITE" id="PS00631"/>
    </source>
</evidence>
<dbReference type="PROSITE" id="PS00631">
    <property type="entry name" value="CYTOSOL_AP"/>
    <property type="match status" value="1"/>
</dbReference>
<dbReference type="InterPro" id="IPR008283">
    <property type="entry name" value="Peptidase_M17_N"/>
</dbReference>
<sequence length="493" mass="50670">MPLIPNIEISTSSTSSLNGGAIVIGVINNANGQPEIRSRAHVDTSSLDLKALGVTGAIDSLTRIPSPSSTGPQTLVLAGLGNSLSANSLRTGAGSAIRQLAGTRDVVVAFPTSSPDELRAVLEGATLGAYSFDRYRSAEAAANTPVQNITVVADAIDADLVAGARATADAVALVKDLVNTPANDLYPESFVEHAMASVADLPITHTLWTETELKQEGFGGILGVGQGSARPPRLLRLDYAPKNAVAHVALVGKGITFDTGGLSLKSPTSMIGMKYDMAGAATVLAVVRAAATLSLPVHITSWLPLAENMPSGNATRPGDIITVRGGRTVEVLNTDAEGRLVLADALIAAGEEKPDAIIDVATLTGAAVVALGNRTTGLMGNDELVAAVYAASNRVGEPMWPMPLPEELRAMLNSPVADIANIKQGNTAAGMLLAAVFLRDFTTPQVDDSGATIPWAHLDIAGPGNNDGTAYGYSGLGPTGASVQTLIEFLKSY</sequence>
<evidence type="ECO:0000256" key="8">
    <source>
        <dbReference type="HAMAP-Rule" id="MF_00181"/>
    </source>
</evidence>
<comment type="cofactor">
    <cofactor evidence="8">
        <name>Mn(2+)</name>
        <dbReference type="ChEBI" id="CHEBI:29035"/>
    </cofactor>
    <text evidence="8">Binds 2 manganese ions per subunit.</text>
</comment>
<evidence type="ECO:0000256" key="3">
    <source>
        <dbReference type="ARBA" id="ARBA00009528"/>
    </source>
</evidence>
<reference evidence="10 11" key="1">
    <citation type="submission" date="2019-06" db="EMBL/GenBank/DDBJ databases">
        <title>Sequencing the genomes of 1000 actinobacteria strains.</title>
        <authorList>
            <person name="Klenk H.-P."/>
        </authorList>
    </citation>
    <scope>NUCLEOTIDE SEQUENCE [LARGE SCALE GENOMIC DNA]</scope>
    <source>
        <strain evidence="10 11">DSM 18031</strain>
    </source>
</reference>
<feature type="binding site" evidence="8">
    <location>
        <position position="253"/>
    </location>
    <ligand>
        <name>Mn(2+)</name>
        <dbReference type="ChEBI" id="CHEBI:29035"/>
        <label>2</label>
    </ligand>
</feature>
<dbReference type="InterPro" id="IPR043472">
    <property type="entry name" value="Macro_dom-like"/>
</dbReference>
<comment type="caution">
    <text evidence="10">The sequence shown here is derived from an EMBL/GenBank/DDBJ whole genome shotgun (WGS) entry which is preliminary data.</text>
</comment>
<feature type="domain" description="Cytosol aminopeptidase" evidence="9">
    <location>
        <begin position="333"/>
        <end position="340"/>
    </location>
</feature>
<dbReference type="CDD" id="cd00433">
    <property type="entry name" value="Peptidase_M17"/>
    <property type="match status" value="1"/>
</dbReference>
<feature type="binding site" evidence="8">
    <location>
        <position position="276"/>
    </location>
    <ligand>
        <name>Mn(2+)</name>
        <dbReference type="ChEBI" id="CHEBI:29035"/>
        <label>2</label>
    </ligand>
</feature>
<comment type="similarity">
    <text evidence="3 8">Belongs to the peptidase M17 family.</text>
</comment>
<keyword evidence="11" id="KW-1185">Reference proteome</keyword>
<keyword evidence="8" id="KW-0479">Metal-binding</keyword>